<accession>A0A9D1G8K7</accession>
<dbReference type="Gene3D" id="3.60.15.10">
    <property type="entry name" value="Ribonuclease Z/Hydroxyacylglutathione hydrolase-like"/>
    <property type="match status" value="1"/>
</dbReference>
<evidence type="ECO:0000256" key="2">
    <source>
        <dbReference type="ARBA" id="ARBA00022884"/>
    </source>
</evidence>
<dbReference type="AlphaFoldDB" id="A0A9D1G8K7"/>
<sequence length="552" mass="62329">MKEIVKIFALGGLDENGKNLYVVDINEDLYIFDAGIRYPEESLLGIDIILPGINYLFENRHRIKAFFISHGHDENMGAIPFLCEEIQAPVFATKLTIALIKDAAKRYKKEEVNIPFVEIKRDETIHVDDKTIYAFAVTHGSSEAVGYALETKHGLIVYSGDYILDFSADEPYRSDFNRISYLSTKPTLCLLTDSYNSTYKGMVSPNHKIYHRLCQIMEDVKGRIFISLYGQNLFGLQEIIAATIKSKRKLLLYTDYSKNILDTLQGLYENPFIDEKNISTNPLEVNSVILVMDLGSKVFETLTKIAESNENEDSLKITEEDAFILASPPHTGTELMYAKILDKLYRTNAQIFNISSKEMVSMHAGSQDLKMLLSILKPKYYMPIRGYYIKMIENAKLAVDLGYNHNNILVYDNGMVANFEDGVLIRSHESVECKEIMVDGIGIGDVGSVVINDRRKLSSDGVMILGISFSMSTRKIVAGPDIQMRGLIFLKDANEIVDKISGIFEKTVFDYVQKPGLVDFNELRNICKENISRVVRSDLGKDPMILPVIISV</sequence>
<reference evidence="4" key="1">
    <citation type="submission" date="2020-10" db="EMBL/GenBank/DDBJ databases">
        <authorList>
            <person name="Gilroy R."/>
        </authorList>
    </citation>
    <scope>NUCLEOTIDE SEQUENCE</scope>
    <source>
        <strain evidence="4">14508</strain>
    </source>
</reference>
<dbReference type="SUPFAM" id="SSF56281">
    <property type="entry name" value="Metallo-hydrolase/oxidoreductase"/>
    <property type="match status" value="1"/>
</dbReference>
<comment type="caution">
    <text evidence="4">The sequence shown here is derived from an EMBL/GenBank/DDBJ whole genome shotgun (WGS) entry which is preliminary data.</text>
</comment>
<dbReference type="InterPro" id="IPR041636">
    <property type="entry name" value="RNase_J_C"/>
</dbReference>
<dbReference type="Gene3D" id="3.40.50.10710">
    <property type="entry name" value="Metallo-hydrolase/oxidoreductase"/>
    <property type="match status" value="1"/>
</dbReference>
<name>A0A9D1G8K7_9FIRM</name>
<dbReference type="PANTHER" id="PTHR43694">
    <property type="entry name" value="RIBONUCLEASE J"/>
    <property type="match status" value="1"/>
</dbReference>
<evidence type="ECO:0000259" key="3">
    <source>
        <dbReference type="SMART" id="SM00849"/>
    </source>
</evidence>
<dbReference type="Pfam" id="PF12706">
    <property type="entry name" value="Lactamase_B_2"/>
    <property type="match status" value="1"/>
</dbReference>
<proteinExistence type="predicted"/>
<keyword evidence="2" id="KW-0694">RNA-binding</keyword>
<dbReference type="GO" id="GO:0004527">
    <property type="term" value="F:exonuclease activity"/>
    <property type="evidence" value="ECO:0007669"/>
    <property type="project" value="UniProtKB-KW"/>
</dbReference>
<dbReference type="Proteomes" id="UP000886893">
    <property type="component" value="Unassembled WGS sequence"/>
</dbReference>
<protein>
    <submittedName>
        <fullName evidence="4">Ribonuclease J</fullName>
    </submittedName>
</protein>
<dbReference type="Gene3D" id="3.10.20.580">
    <property type="match status" value="1"/>
</dbReference>
<dbReference type="InterPro" id="IPR042173">
    <property type="entry name" value="RNase_J_2"/>
</dbReference>
<gene>
    <name evidence="4" type="ORF">IAD04_03285</name>
</gene>
<keyword evidence="1" id="KW-0540">Nuclease</keyword>
<organism evidence="4 5">
    <name type="scientific">Candidatus Caccosoma faecigallinarum</name>
    <dbReference type="NCBI Taxonomy" id="2840720"/>
    <lineage>
        <taxon>Bacteria</taxon>
        <taxon>Bacillati</taxon>
        <taxon>Bacillota</taxon>
        <taxon>Bacillota incertae sedis</taxon>
        <taxon>Candidatus Caccosoma</taxon>
    </lineage>
</organism>
<feature type="domain" description="Metallo-beta-lactamase" evidence="3">
    <location>
        <begin position="17"/>
        <end position="207"/>
    </location>
</feature>
<dbReference type="CDD" id="cd07714">
    <property type="entry name" value="RNaseJ_MBL-fold"/>
    <property type="match status" value="1"/>
</dbReference>
<keyword evidence="1" id="KW-0269">Exonuclease</keyword>
<dbReference type="InterPro" id="IPR036866">
    <property type="entry name" value="RibonucZ/Hydroxyglut_hydro"/>
</dbReference>
<dbReference type="Pfam" id="PF17770">
    <property type="entry name" value="RNase_J_C"/>
    <property type="match status" value="1"/>
</dbReference>
<dbReference type="PANTHER" id="PTHR43694:SF1">
    <property type="entry name" value="RIBONUCLEASE J"/>
    <property type="match status" value="1"/>
</dbReference>
<reference evidence="4" key="2">
    <citation type="journal article" date="2021" name="PeerJ">
        <title>Extensive microbial diversity within the chicken gut microbiome revealed by metagenomics and culture.</title>
        <authorList>
            <person name="Gilroy R."/>
            <person name="Ravi A."/>
            <person name="Getino M."/>
            <person name="Pursley I."/>
            <person name="Horton D.L."/>
            <person name="Alikhan N.F."/>
            <person name="Baker D."/>
            <person name="Gharbi K."/>
            <person name="Hall N."/>
            <person name="Watson M."/>
            <person name="Adriaenssens E.M."/>
            <person name="Foster-Nyarko E."/>
            <person name="Jarju S."/>
            <person name="Secka A."/>
            <person name="Antonio M."/>
            <person name="Oren A."/>
            <person name="Chaudhuri R.R."/>
            <person name="La Ragione R."/>
            <person name="Hildebrand F."/>
            <person name="Pallen M.J."/>
        </authorList>
    </citation>
    <scope>NUCLEOTIDE SEQUENCE</scope>
    <source>
        <strain evidence="4">14508</strain>
    </source>
</reference>
<dbReference type="GO" id="GO:0003723">
    <property type="term" value="F:RNA binding"/>
    <property type="evidence" value="ECO:0007669"/>
    <property type="project" value="UniProtKB-KW"/>
</dbReference>
<dbReference type="EMBL" id="DVKI01000104">
    <property type="protein sequence ID" value="HIT17390.1"/>
    <property type="molecule type" value="Genomic_DNA"/>
</dbReference>
<evidence type="ECO:0000313" key="5">
    <source>
        <dbReference type="Proteomes" id="UP000886893"/>
    </source>
</evidence>
<keyword evidence="1" id="KW-0378">Hydrolase</keyword>
<evidence type="ECO:0000256" key="1">
    <source>
        <dbReference type="ARBA" id="ARBA00022839"/>
    </source>
</evidence>
<evidence type="ECO:0000313" key="4">
    <source>
        <dbReference type="EMBL" id="HIT17390.1"/>
    </source>
</evidence>
<dbReference type="InterPro" id="IPR001279">
    <property type="entry name" value="Metallo-B-lactamas"/>
</dbReference>
<dbReference type="SMART" id="SM00849">
    <property type="entry name" value="Lactamase_B"/>
    <property type="match status" value="1"/>
</dbReference>